<dbReference type="InterPro" id="IPR047089">
    <property type="entry name" value="Asp-tRNA-ligase_1_N"/>
</dbReference>
<evidence type="ECO:0000313" key="10">
    <source>
        <dbReference type="EMBL" id="MCX7570327.1"/>
    </source>
</evidence>
<dbReference type="Gene3D" id="3.30.1360.30">
    <property type="entry name" value="GAD-like domain"/>
    <property type="match status" value="1"/>
</dbReference>
<dbReference type="PRINTS" id="PR01042">
    <property type="entry name" value="TRNASYNTHASP"/>
</dbReference>
<feature type="binding site" evidence="8">
    <location>
        <position position="242"/>
    </location>
    <ligand>
        <name>ATP</name>
        <dbReference type="ChEBI" id="CHEBI:30616"/>
    </ligand>
</feature>
<dbReference type="SUPFAM" id="SSF50249">
    <property type="entry name" value="Nucleic acid-binding proteins"/>
    <property type="match status" value="1"/>
</dbReference>
<dbReference type="EMBL" id="JAPMLT010000004">
    <property type="protein sequence ID" value="MCX7570327.1"/>
    <property type="molecule type" value="Genomic_DNA"/>
</dbReference>
<dbReference type="InterPro" id="IPR029351">
    <property type="entry name" value="GAD_dom"/>
</dbReference>
<dbReference type="InterPro" id="IPR047090">
    <property type="entry name" value="AspRS_core"/>
</dbReference>
<comment type="catalytic activity">
    <reaction evidence="8">
        <text>tRNA(Asp) + L-aspartate + ATP = L-aspartyl-tRNA(Asp) + AMP + diphosphate</text>
        <dbReference type="Rhea" id="RHEA:19649"/>
        <dbReference type="Rhea" id="RHEA-COMP:9660"/>
        <dbReference type="Rhea" id="RHEA-COMP:9678"/>
        <dbReference type="ChEBI" id="CHEBI:29991"/>
        <dbReference type="ChEBI" id="CHEBI:30616"/>
        <dbReference type="ChEBI" id="CHEBI:33019"/>
        <dbReference type="ChEBI" id="CHEBI:78442"/>
        <dbReference type="ChEBI" id="CHEBI:78516"/>
        <dbReference type="ChEBI" id="CHEBI:456215"/>
        <dbReference type="EC" id="6.1.1.12"/>
    </reaction>
</comment>
<dbReference type="Pfam" id="PF02938">
    <property type="entry name" value="GAD"/>
    <property type="match status" value="1"/>
</dbReference>
<dbReference type="RefSeq" id="WP_267151574.1">
    <property type="nucleotide sequence ID" value="NZ_JAPMLT010000004.1"/>
</dbReference>
<dbReference type="NCBIfam" id="NF001750">
    <property type="entry name" value="PRK00476.1"/>
    <property type="match status" value="1"/>
</dbReference>
<dbReference type="InterPro" id="IPR004365">
    <property type="entry name" value="NA-bd_OB_tRNA"/>
</dbReference>
<comment type="function">
    <text evidence="8">Catalyzes the attachment of L-aspartate to tRNA(Asp) in a two-step reaction: L-aspartate is first activated by ATP to form Asp-AMP and then transferred to the acceptor end of tRNA(Asp).</text>
</comment>
<dbReference type="EC" id="6.1.1.12" evidence="8"/>
<feature type="binding site" evidence="8">
    <location>
        <begin position="546"/>
        <end position="549"/>
    </location>
    <ligand>
        <name>ATP</name>
        <dbReference type="ChEBI" id="CHEBI:30616"/>
    </ligand>
</feature>
<feature type="binding site" evidence="8">
    <location>
        <position position="494"/>
    </location>
    <ligand>
        <name>ATP</name>
        <dbReference type="ChEBI" id="CHEBI:30616"/>
    </ligand>
</feature>
<dbReference type="Proteomes" id="UP001208017">
    <property type="component" value="Unassembled WGS sequence"/>
</dbReference>
<dbReference type="InterPro" id="IPR004364">
    <property type="entry name" value="Aa-tRNA-synt_II"/>
</dbReference>
<evidence type="ECO:0000256" key="3">
    <source>
        <dbReference type="ARBA" id="ARBA00022598"/>
    </source>
</evidence>
<reference evidence="10 11" key="1">
    <citation type="submission" date="2022-11" db="EMBL/GenBank/DDBJ databases">
        <title>Study of microbial diversity in lake waters.</title>
        <authorList>
            <person name="Zhang J."/>
        </authorList>
    </citation>
    <scope>NUCLEOTIDE SEQUENCE [LARGE SCALE GENOMIC DNA]</scope>
    <source>
        <strain evidence="10 11">DT12</strain>
    </source>
</reference>
<dbReference type="NCBIfam" id="TIGR00459">
    <property type="entry name" value="aspS_bact"/>
    <property type="match status" value="1"/>
</dbReference>
<dbReference type="PROSITE" id="PS50862">
    <property type="entry name" value="AA_TRNA_LIGASE_II"/>
    <property type="match status" value="1"/>
</dbReference>
<evidence type="ECO:0000256" key="6">
    <source>
        <dbReference type="ARBA" id="ARBA00022917"/>
    </source>
</evidence>
<dbReference type="Pfam" id="PF01336">
    <property type="entry name" value="tRNA_anti-codon"/>
    <property type="match status" value="1"/>
</dbReference>
<dbReference type="Gene3D" id="2.40.50.140">
    <property type="entry name" value="Nucleic acid-binding proteins"/>
    <property type="match status" value="1"/>
</dbReference>
<comment type="subunit">
    <text evidence="8">Homodimer.</text>
</comment>
<proteinExistence type="inferred from homology"/>
<dbReference type="CDD" id="cd04317">
    <property type="entry name" value="EcAspRS_like_N"/>
    <property type="match status" value="1"/>
</dbReference>
<dbReference type="HAMAP" id="MF_00044">
    <property type="entry name" value="Asp_tRNA_synth_type1"/>
    <property type="match status" value="1"/>
</dbReference>
<dbReference type="InterPro" id="IPR004115">
    <property type="entry name" value="GAD-like_sf"/>
</dbReference>
<organism evidence="10 11">
    <name type="scientific">Tumebacillus lacus</name>
    <dbReference type="NCBI Taxonomy" id="2995335"/>
    <lineage>
        <taxon>Bacteria</taxon>
        <taxon>Bacillati</taxon>
        <taxon>Bacillota</taxon>
        <taxon>Bacilli</taxon>
        <taxon>Bacillales</taxon>
        <taxon>Alicyclobacillaceae</taxon>
        <taxon>Tumebacillus</taxon>
    </lineage>
</organism>
<dbReference type="Gene3D" id="3.30.930.10">
    <property type="entry name" value="Bira Bifunctional Protein, Domain 2"/>
    <property type="match status" value="1"/>
</dbReference>
<keyword evidence="4 8" id="KW-0547">Nucleotide-binding</keyword>
<evidence type="ECO:0000259" key="9">
    <source>
        <dbReference type="PROSITE" id="PS50862"/>
    </source>
</evidence>
<name>A0ABT3X2Y2_9BACL</name>
<comment type="similarity">
    <text evidence="1 8">Belongs to the class-II aminoacyl-tRNA synthetase family. Type 1 subfamily.</text>
</comment>
<keyword evidence="3 8" id="KW-0436">Ligase</keyword>
<gene>
    <name evidence="8 10" type="primary">aspS</name>
    <name evidence="10" type="ORF">OS242_10160</name>
</gene>
<feature type="region of interest" description="Aspartate" evidence="8">
    <location>
        <begin position="211"/>
        <end position="214"/>
    </location>
</feature>
<dbReference type="CDD" id="cd00777">
    <property type="entry name" value="AspRS_core"/>
    <property type="match status" value="1"/>
</dbReference>
<sequence length="618" mass="69710">MSEQHQAQTLFRTHQAGELRKEHVGQKVILTGWVQRRRDLGGLIFIDLRDRSGYVQVVFEPMGREFDEALMEQGNKLRNEFVVAVEGQVYARDEKAVNTKIETGEVEVKVSKVEILNAAKNTPFYIQDNVDVDENLRLKYRYLDLRRPEMQKIFIMRSKAIKFLRDYLDDNGFLEVETPMLTKSTPEGARDYLVPSRVHPGEFYALPQSPQLFKQLLMVSGFEKYYQVARCFRDEDLRADRQPEFTQLDIEQSFLSMETFLTMMEEMVTGVFQKVLNVEIPRPFPRMTYAEAMARYGSDKPDIRFGLELQDLTDVVRGSGFKVFNMAIENGGQVKCVVAPGCATYSRKQIDELEAFVKRYGAKGMAWIAVQEEGVKSPIAKFFSEEEMARIIETAGAQKGDLLLFAADSKKVVADSLGALRQKLAKELGLVNESEFKFLWVTEFPLLEFDEEANRYVAAHHPFTSPMDEDLHLMETDPGAVRAKAYDLALNGFELGGGSMRIFRREVQELMFKTLGFSAEEARAQFGFLLDAFEYGTPPHGGIALGLDRMIMIMTGRSSLRDTIAFPKTSSASDLLTAAPSPVTAVQLDQLHIGLSGKALTTAEESEPVDASDAVAKN</sequence>
<evidence type="ECO:0000256" key="4">
    <source>
        <dbReference type="ARBA" id="ARBA00022741"/>
    </source>
</evidence>
<keyword evidence="2 8" id="KW-0963">Cytoplasm</keyword>
<feature type="binding site" evidence="8">
    <location>
        <position position="187"/>
    </location>
    <ligand>
        <name>L-aspartate</name>
        <dbReference type="ChEBI" id="CHEBI:29991"/>
    </ligand>
</feature>
<evidence type="ECO:0000256" key="2">
    <source>
        <dbReference type="ARBA" id="ARBA00022490"/>
    </source>
</evidence>
<comment type="subcellular location">
    <subcellularLocation>
        <location evidence="8">Cytoplasm</location>
    </subcellularLocation>
</comment>
<evidence type="ECO:0000313" key="11">
    <source>
        <dbReference type="Proteomes" id="UP001208017"/>
    </source>
</evidence>
<keyword evidence="5 8" id="KW-0067">ATP-binding</keyword>
<feature type="binding site" evidence="8">
    <location>
        <position position="233"/>
    </location>
    <ligand>
        <name>L-aspartate</name>
        <dbReference type="ChEBI" id="CHEBI:29991"/>
    </ligand>
</feature>
<dbReference type="SUPFAM" id="SSF55681">
    <property type="entry name" value="Class II aaRS and biotin synthetases"/>
    <property type="match status" value="1"/>
</dbReference>
<evidence type="ECO:0000256" key="8">
    <source>
        <dbReference type="HAMAP-Rule" id="MF_00044"/>
    </source>
</evidence>
<feature type="domain" description="Aminoacyl-transfer RNA synthetases class-II family profile" evidence="9">
    <location>
        <begin position="154"/>
        <end position="567"/>
    </location>
</feature>
<feature type="binding site" evidence="8">
    <location>
        <begin position="233"/>
        <end position="235"/>
    </location>
    <ligand>
        <name>ATP</name>
        <dbReference type="ChEBI" id="CHEBI:30616"/>
    </ligand>
</feature>
<protein>
    <recommendedName>
        <fullName evidence="8">Aspartate--tRNA ligase</fullName>
        <ecNumber evidence="8">6.1.1.12</ecNumber>
    </recommendedName>
    <alternativeName>
        <fullName evidence="8">Aspartyl-tRNA synthetase</fullName>
        <shortName evidence="8">AspRS</shortName>
    </alternativeName>
</protein>
<dbReference type="GO" id="GO:0004815">
    <property type="term" value="F:aspartate-tRNA ligase activity"/>
    <property type="evidence" value="ECO:0007669"/>
    <property type="project" value="UniProtKB-EC"/>
</dbReference>
<dbReference type="SUPFAM" id="SSF55261">
    <property type="entry name" value="GAD domain-like"/>
    <property type="match status" value="1"/>
</dbReference>
<comment type="caution">
    <text evidence="10">The sequence shown here is derived from an EMBL/GenBank/DDBJ whole genome shotgun (WGS) entry which is preliminary data.</text>
</comment>
<keyword evidence="11" id="KW-1185">Reference proteome</keyword>
<feature type="binding site" evidence="8">
    <location>
        <position position="460"/>
    </location>
    <ligand>
        <name>L-aspartate</name>
        <dbReference type="ChEBI" id="CHEBI:29991"/>
    </ligand>
</feature>
<dbReference type="InterPro" id="IPR006195">
    <property type="entry name" value="aa-tRNA-synth_II"/>
</dbReference>
<dbReference type="PANTHER" id="PTHR22594:SF5">
    <property type="entry name" value="ASPARTATE--TRNA LIGASE, MITOCHONDRIAL"/>
    <property type="match status" value="1"/>
</dbReference>
<accession>A0ABT3X2Y2</accession>
<feature type="binding site" evidence="8">
    <location>
        <position position="501"/>
    </location>
    <ligand>
        <name>L-aspartate</name>
        <dbReference type="ChEBI" id="CHEBI:29991"/>
    </ligand>
</feature>
<keyword evidence="6 8" id="KW-0648">Protein biosynthesis</keyword>
<comment type="caution">
    <text evidence="8">Lacks conserved residue(s) required for the propagation of feature annotation.</text>
</comment>
<evidence type="ECO:0000256" key="5">
    <source>
        <dbReference type="ARBA" id="ARBA00022840"/>
    </source>
</evidence>
<dbReference type="InterPro" id="IPR012340">
    <property type="entry name" value="NA-bd_OB-fold"/>
</dbReference>
<dbReference type="Pfam" id="PF00152">
    <property type="entry name" value="tRNA-synt_2"/>
    <property type="match status" value="1"/>
</dbReference>
<dbReference type="InterPro" id="IPR002312">
    <property type="entry name" value="Asp/Asn-tRNA-synth_IIb"/>
</dbReference>
<keyword evidence="7 8" id="KW-0030">Aminoacyl-tRNA synthetase</keyword>
<dbReference type="PANTHER" id="PTHR22594">
    <property type="entry name" value="ASPARTYL/LYSYL-TRNA SYNTHETASE"/>
    <property type="match status" value="1"/>
</dbReference>
<evidence type="ECO:0000256" key="7">
    <source>
        <dbReference type="ARBA" id="ARBA00023146"/>
    </source>
</evidence>
<dbReference type="InterPro" id="IPR045864">
    <property type="entry name" value="aa-tRNA-synth_II/BPL/LPL"/>
</dbReference>
<dbReference type="InterPro" id="IPR004524">
    <property type="entry name" value="Asp-tRNA-ligase_1"/>
</dbReference>
<evidence type="ECO:0000256" key="1">
    <source>
        <dbReference type="ARBA" id="ARBA00006303"/>
    </source>
</evidence>